<keyword evidence="1" id="KW-0175">Coiled coil</keyword>
<organism evidence="4 5">
    <name type="scientific">Tanacetum coccineum</name>
    <dbReference type="NCBI Taxonomy" id="301880"/>
    <lineage>
        <taxon>Eukaryota</taxon>
        <taxon>Viridiplantae</taxon>
        <taxon>Streptophyta</taxon>
        <taxon>Embryophyta</taxon>
        <taxon>Tracheophyta</taxon>
        <taxon>Spermatophyta</taxon>
        <taxon>Magnoliopsida</taxon>
        <taxon>eudicotyledons</taxon>
        <taxon>Gunneridae</taxon>
        <taxon>Pentapetalae</taxon>
        <taxon>asterids</taxon>
        <taxon>campanulids</taxon>
        <taxon>Asterales</taxon>
        <taxon>Asteraceae</taxon>
        <taxon>Asteroideae</taxon>
        <taxon>Anthemideae</taxon>
        <taxon>Anthemidinae</taxon>
        <taxon>Tanacetum</taxon>
    </lineage>
</organism>
<reference evidence="4" key="2">
    <citation type="submission" date="2022-01" db="EMBL/GenBank/DDBJ databases">
        <authorList>
            <person name="Yamashiro T."/>
            <person name="Shiraishi A."/>
            <person name="Satake H."/>
            <person name="Nakayama K."/>
        </authorList>
    </citation>
    <scope>NUCLEOTIDE SEQUENCE</scope>
</reference>
<dbReference type="InterPro" id="IPR043502">
    <property type="entry name" value="DNA/RNA_pol_sf"/>
</dbReference>
<feature type="compositionally biased region" description="Polar residues" evidence="2">
    <location>
        <begin position="778"/>
        <end position="796"/>
    </location>
</feature>
<feature type="coiled-coil region" evidence="1">
    <location>
        <begin position="79"/>
        <end position="106"/>
    </location>
</feature>
<feature type="compositionally biased region" description="Polar residues" evidence="2">
    <location>
        <begin position="820"/>
        <end position="830"/>
    </location>
</feature>
<name>A0ABQ5ETB6_9ASTR</name>
<dbReference type="EMBL" id="BQNB010016655">
    <property type="protein sequence ID" value="GJT54235.1"/>
    <property type="molecule type" value="Genomic_DNA"/>
</dbReference>
<feature type="compositionally biased region" description="Basic and acidic residues" evidence="2">
    <location>
        <begin position="972"/>
        <end position="992"/>
    </location>
</feature>
<evidence type="ECO:0000259" key="3">
    <source>
        <dbReference type="Pfam" id="PF07727"/>
    </source>
</evidence>
<gene>
    <name evidence="4" type="ORF">Tco_0989289</name>
</gene>
<dbReference type="Proteomes" id="UP001151760">
    <property type="component" value="Unassembled WGS sequence"/>
</dbReference>
<evidence type="ECO:0000313" key="5">
    <source>
        <dbReference type="Proteomes" id="UP001151760"/>
    </source>
</evidence>
<feature type="compositionally biased region" description="Polar residues" evidence="2">
    <location>
        <begin position="125"/>
        <end position="147"/>
    </location>
</feature>
<comment type="caution">
    <text evidence="4">The sequence shown here is derived from an EMBL/GenBank/DDBJ whole genome shotgun (WGS) entry which is preliminary data.</text>
</comment>
<sequence length="1102" mass="123509">MGRGKLGIGEVAVGCTREVVLQENSTEETIDVGDSDKEDDSTQDCFVLPIWPSYSSTNTPAVTTDDKRAGPREEEQVFMDDLERLKNQEKEAYEEAEALRKKFETLVIKEGAAKPSSTNIFSTVSTPAKASSTNPLNTASIPVSTASPYEGLSLADPTHSEEDDSEIPPLEDIYQNSTDGIFTTSSFDDEGAVADFTNLETVVNVSPIPTSRIHSTHPRALILGDPNSAVQTRSKVNTSSRAHAFVSYVQKQKRTNHKDFHHCLFACFLSQHEPKKISEALEDESWVDAMQEELLQFEIQKVWVLVDLPYGKKAIGTKWVYRNKKDERGVVVRNKARLVAQGHRQEEGIDYDEVFAPVARLEAIRIFLAFASYMGFIVYQMDVKSAFLYGKIDEEVYVSQPPGFLDPKYPQKVYKVVNALYGLHQAPRACCYFIYFLIEEWIQKMSAKYVAEILKKFDFANVKIASTPIETQKPLVKDEEASDVDVHLYRFHVTPKSSHLSAVKRIFRYLKGKPKLGLWYPRVSSFDLESYSDSDYAGANLDRKSTTRGCQFLGRRLISWQCKKQTIVATSTIEAEYVAAASCCGQVLWIQNQMLDYGFNFMNTKIYIDNESTICIVKEIQISFPNQSKTNLCGLKILGFSSWLLLLGMLNPKCALVNRDCWQVCVLSAVESIKKWFLLFDDADEIDSLPNQAIFDAIQQMGTSWDQIPTNIATAVICLTTNQKYNFSKLIFDGKQLANVSVPLDHFPVKTLLIKKDHLKDTYTLSSPISEVPHEPQTDSSPAQTSEVPFEQQTDQSPRPSPTTSIPDSIPETSGGNLGGHSSSDKSLSGNEGDMTLQSVYDLCLSLCAQVSDQAKEIQHLKAQITKLKKQAKPVIKHHRAWLKSVSLKQRFPSKSFSKKHRVHKESVSKQGRKFAKGESSVQRDPLFDEVPEDTVDHMETENAQNEGRTKEMVDEDKEIDENILSTEDVLSTDKEGVSTDMEKVSTDRQNEGTEEPNEGTDEQNEGTEEHIESTIENFEGTEEHKKGTEEQVESTDGHKKAKVFSKHEGQAKAVSRKGEGVFDEQEVKVENAVSTAKVTTLSATTTIVDELNLAQTLIEIK</sequence>
<dbReference type="PANTHER" id="PTHR11439:SF495">
    <property type="entry name" value="REVERSE TRANSCRIPTASE, RNA-DEPENDENT DNA POLYMERASE-RELATED"/>
    <property type="match status" value="1"/>
</dbReference>
<reference evidence="4" key="1">
    <citation type="journal article" date="2022" name="Int. J. Mol. Sci.">
        <title>Draft Genome of Tanacetum Coccineum: Genomic Comparison of Closely Related Tanacetum-Family Plants.</title>
        <authorList>
            <person name="Yamashiro T."/>
            <person name="Shiraishi A."/>
            <person name="Nakayama K."/>
            <person name="Satake H."/>
        </authorList>
    </citation>
    <scope>NUCLEOTIDE SEQUENCE</scope>
</reference>
<feature type="compositionally biased region" description="Acidic residues" evidence="2">
    <location>
        <begin position="993"/>
        <end position="1007"/>
    </location>
</feature>
<dbReference type="CDD" id="cd09272">
    <property type="entry name" value="RNase_HI_RT_Ty1"/>
    <property type="match status" value="1"/>
</dbReference>
<dbReference type="SUPFAM" id="SSF56672">
    <property type="entry name" value="DNA/RNA polymerases"/>
    <property type="match status" value="1"/>
</dbReference>
<dbReference type="Pfam" id="PF07727">
    <property type="entry name" value="RVT_2"/>
    <property type="match status" value="1"/>
</dbReference>
<evidence type="ECO:0000256" key="1">
    <source>
        <dbReference type="SAM" id="Coils"/>
    </source>
</evidence>
<evidence type="ECO:0000313" key="4">
    <source>
        <dbReference type="EMBL" id="GJT54235.1"/>
    </source>
</evidence>
<dbReference type="InterPro" id="IPR013103">
    <property type="entry name" value="RVT_2"/>
</dbReference>
<feature type="compositionally biased region" description="Basic and acidic residues" evidence="2">
    <location>
        <begin position="1046"/>
        <end position="1061"/>
    </location>
</feature>
<feature type="domain" description="Reverse transcriptase Ty1/copia-type" evidence="3">
    <location>
        <begin position="301"/>
        <end position="431"/>
    </location>
</feature>
<dbReference type="PANTHER" id="PTHR11439">
    <property type="entry name" value="GAG-POL-RELATED RETROTRANSPOSON"/>
    <property type="match status" value="1"/>
</dbReference>
<feature type="region of interest" description="Disordered" evidence="2">
    <location>
        <begin position="895"/>
        <end position="1061"/>
    </location>
</feature>
<feature type="region of interest" description="Disordered" evidence="2">
    <location>
        <begin position="767"/>
        <end position="831"/>
    </location>
</feature>
<accession>A0ABQ5ETB6</accession>
<keyword evidence="5" id="KW-1185">Reference proteome</keyword>
<protein>
    <submittedName>
        <fullName evidence="4">Ribonuclease H-like domain-containing protein</fullName>
    </submittedName>
</protein>
<feature type="region of interest" description="Disordered" evidence="2">
    <location>
        <begin position="125"/>
        <end position="172"/>
    </location>
</feature>
<feature type="compositionally biased region" description="Low complexity" evidence="2">
    <location>
        <begin position="802"/>
        <end position="814"/>
    </location>
</feature>
<proteinExistence type="predicted"/>
<evidence type="ECO:0000256" key="2">
    <source>
        <dbReference type="SAM" id="MobiDB-lite"/>
    </source>
</evidence>